<keyword evidence="2" id="KW-0732">Signal</keyword>
<dbReference type="Proteomes" id="UP001243846">
    <property type="component" value="Unassembled WGS sequence"/>
</dbReference>
<feature type="chain" id="PRO_5045172863" evidence="2">
    <location>
        <begin position="21"/>
        <end position="316"/>
    </location>
</feature>
<protein>
    <submittedName>
        <fullName evidence="3">Uncharacterized protein</fullName>
    </submittedName>
</protein>
<evidence type="ECO:0000313" key="3">
    <source>
        <dbReference type="EMBL" id="MDN3712026.1"/>
    </source>
</evidence>
<name>A0ABT8D7Y3_9RHOB</name>
<feature type="signal peptide" evidence="2">
    <location>
        <begin position="1"/>
        <end position="20"/>
    </location>
</feature>
<gene>
    <name evidence="3" type="ORF">QWZ10_09795</name>
</gene>
<feature type="region of interest" description="Disordered" evidence="1">
    <location>
        <begin position="197"/>
        <end position="220"/>
    </location>
</feature>
<comment type="caution">
    <text evidence="3">The sequence shown here is derived from an EMBL/GenBank/DDBJ whole genome shotgun (WGS) entry which is preliminary data.</text>
</comment>
<accession>A0ABT8D7Y3</accession>
<feature type="region of interest" description="Disordered" evidence="1">
    <location>
        <begin position="232"/>
        <end position="265"/>
    </location>
</feature>
<feature type="compositionally biased region" description="Pro residues" evidence="1">
    <location>
        <begin position="201"/>
        <end position="216"/>
    </location>
</feature>
<dbReference type="EMBL" id="JAUFRC010000001">
    <property type="protein sequence ID" value="MDN3712026.1"/>
    <property type="molecule type" value="Genomic_DNA"/>
</dbReference>
<reference evidence="4" key="1">
    <citation type="journal article" date="2019" name="Int. J. Syst. Evol. Microbiol.">
        <title>The Global Catalogue of Microorganisms (GCM) 10K type strain sequencing project: providing services to taxonomists for standard genome sequencing and annotation.</title>
        <authorList>
            <consortium name="The Broad Institute Genomics Platform"/>
            <consortium name="The Broad Institute Genome Sequencing Center for Infectious Disease"/>
            <person name="Wu L."/>
            <person name="Ma J."/>
        </authorList>
    </citation>
    <scope>NUCLEOTIDE SEQUENCE [LARGE SCALE GENOMIC DNA]</scope>
    <source>
        <strain evidence="4">CECT 8482</strain>
    </source>
</reference>
<keyword evidence="4" id="KW-1185">Reference proteome</keyword>
<evidence type="ECO:0000256" key="2">
    <source>
        <dbReference type="SAM" id="SignalP"/>
    </source>
</evidence>
<proteinExistence type="predicted"/>
<sequence>MRLVTAFLVMGLASAGPGFAQSEDERLWSCDTSLSGERISVNYVRDEAYRANVGKMESRFARFGKVTCPGYVTLREILRRNEMVDDGSYCLLWDQSSDTFVGAQKGPRKANAVCGKTFCHRVNGAKAAALQEGRAAANAGYEAVTQRPGAAILSAATGPMAGKIEGAGAAAAGLPPRPWRWVRFWSVLRQPAGRCGIAPTGPAPTPPQPSLWPRPSPMSRVKRICRSASRPARIRRIARSGPQRYPRRSRPPLPMPQHRSEPPLCRLRPGASGSNRALIVISAPAAPLCGLGALRLAMKQPESGFEGEQDTPRGWP</sequence>
<organism evidence="3 4">
    <name type="scientific">Paracoccus cavernae</name>
    <dbReference type="NCBI Taxonomy" id="1571207"/>
    <lineage>
        <taxon>Bacteria</taxon>
        <taxon>Pseudomonadati</taxon>
        <taxon>Pseudomonadota</taxon>
        <taxon>Alphaproteobacteria</taxon>
        <taxon>Rhodobacterales</taxon>
        <taxon>Paracoccaceae</taxon>
        <taxon>Paracoccus</taxon>
    </lineage>
</organism>
<evidence type="ECO:0000256" key="1">
    <source>
        <dbReference type="SAM" id="MobiDB-lite"/>
    </source>
</evidence>
<evidence type="ECO:0000313" key="4">
    <source>
        <dbReference type="Proteomes" id="UP001243846"/>
    </source>
</evidence>
<dbReference type="RefSeq" id="WP_377785607.1">
    <property type="nucleotide sequence ID" value="NZ_JBHUOC010000001.1"/>
</dbReference>